<evidence type="ECO:0000259" key="2">
    <source>
        <dbReference type="Pfam" id="PF00005"/>
    </source>
</evidence>
<dbReference type="EMBL" id="JBHMBS010000002">
    <property type="protein sequence ID" value="MFB9675076.1"/>
    <property type="molecule type" value="Genomic_DNA"/>
</dbReference>
<proteinExistence type="predicted"/>
<dbReference type="Proteomes" id="UP001589610">
    <property type="component" value="Unassembled WGS sequence"/>
</dbReference>
<dbReference type="InterPro" id="IPR003439">
    <property type="entry name" value="ABC_transporter-like_ATP-bd"/>
</dbReference>
<dbReference type="GO" id="GO:0005524">
    <property type="term" value="F:ATP binding"/>
    <property type="evidence" value="ECO:0007669"/>
    <property type="project" value="UniProtKB-KW"/>
</dbReference>
<gene>
    <name evidence="3" type="ORF">ACFFRH_06215</name>
</gene>
<dbReference type="RefSeq" id="WP_386154898.1">
    <property type="nucleotide sequence ID" value="NZ_JBHMBS010000002.1"/>
</dbReference>
<keyword evidence="4" id="KW-1185">Reference proteome</keyword>
<keyword evidence="3" id="KW-0067">ATP-binding</keyword>
<keyword evidence="3" id="KW-0547">Nucleotide-binding</keyword>
<dbReference type="InterPro" id="IPR039421">
    <property type="entry name" value="Type_1_exporter"/>
</dbReference>
<evidence type="ECO:0000313" key="4">
    <source>
        <dbReference type="Proteomes" id="UP001589610"/>
    </source>
</evidence>
<dbReference type="InterPro" id="IPR027417">
    <property type="entry name" value="P-loop_NTPase"/>
</dbReference>
<dbReference type="PANTHER" id="PTHR24221:SF654">
    <property type="entry name" value="ATP-BINDING CASSETTE SUB-FAMILY B MEMBER 6"/>
    <property type="match status" value="1"/>
</dbReference>
<evidence type="ECO:0000256" key="1">
    <source>
        <dbReference type="SAM" id="MobiDB-lite"/>
    </source>
</evidence>
<dbReference type="Pfam" id="PF00005">
    <property type="entry name" value="ABC_tran"/>
    <property type="match status" value="1"/>
</dbReference>
<comment type="caution">
    <text evidence="3">The sequence shown here is derived from an EMBL/GenBank/DDBJ whole genome shotgun (WGS) entry which is preliminary data.</text>
</comment>
<evidence type="ECO:0000313" key="3">
    <source>
        <dbReference type="EMBL" id="MFB9675076.1"/>
    </source>
</evidence>
<dbReference type="Gene3D" id="3.40.50.300">
    <property type="entry name" value="P-loop containing nucleotide triphosphate hydrolases"/>
    <property type="match status" value="1"/>
</dbReference>
<reference evidence="3 4" key="1">
    <citation type="submission" date="2024-09" db="EMBL/GenBank/DDBJ databases">
        <authorList>
            <person name="Sun Q."/>
            <person name="Mori K."/>
        </authorList>
    </citation>
    <scope>NUCLEOTIDE SEQUENCE [LARGE SCALE GENOMIC DNA]</scope>
    <source>
        <strain evidence="3 4">JCM 3028</strain>
    </source>
</reference>
<dbReference type="SUPFAM" id="SSF52540">
    <property type="entry name" value="P-loop containing nucleoside triphosphate hydrolases"/>
    <property type="match status" value="1"/>
</dbReference>
<protein>
    <submittedName>
        <fullName evidence="3">ATP-binding cassette domain-containing protein</fullName>
    </submittedName>
</protein>
<organism evidence="3 4">
    <name type="scientific">Streptosporangium vulgare</name>
    <dbReference type="NCBI Taxonomy" id="46190"/>
    <lineage>
        <taxon>Bacteria</taxon>
        <taxon>Bacillati</taxon>
        <taxon>Actinomycetota</taxon>
        <taxon>Actinomycetes</taxon>
        <taxon>Streptosporangiales</taxon>
        <taxon>Streptosporangiaceae</taxon>
        <taxon>Streptosporangium</taxon>
    </lineage>
</organism>
<feature type="compositionally biased region" description="Low complexity" evidence="1">
    <location>
        <begin position="156"/>
        <end position="167"/>
    </location>
</feature>
<name>A0ABV5T9R0_9ACTN</name>
<sequence>MRENLCYLNPAAGDADLASAARALRATELVERLGGYDAEIDDPATQLSSGERQLLVLVRVHLSPARVVILDEATCHLDPVAEARAETAFAARPGTLVVVAHRLASAYRARRVLLLDGSRADLGTHAELLAGNRKYADLVGHWSPPGQEGWPRRPSRAASAATAGSPTVRAGTVRSRSWLPEHELISAGRGEPRIVAEVATGFAGFRATTPRWGGAPRFRRIHVASS</sequence>
<accession>A0ABV5T9R0</accession>
<feature type="region of interest" description="Disordered" evidence="1">
    <location>
        <begin position="145"/>
        <end position="172"/>
    </location>
</feature>
<feature type="domain" description="ABC transporter" evidence="2">
    <location>
        <begin position="19"/>
        <end position="74"/>
    </location>
</feature>
<dbReference type="PANTHER" id="PTHR24221">
    <property type="entry name" value="ATP-BINDING CASSETTE SUB-FAMILY B"/>
    <property type="match status" value="1"/>
</dbReference>